<evidence type="ECO:0000259" key="9">
    <source>
        <dbReference type="PROSITE" id="PS51012"/>
    </source>
</evidence>
<dbReference type="InterPro" id="IPR013525">
    <property type="entry name" value="ABC2_TM"/>
</dbReference>
<evidence type="ECO:0000313" key="11">
    <source>
        <dbReference type="Proteomes" id="UP000294292"/>
    </source>
</evidence>
<dbReference type="AlphaFoldDB" id="A0A4P7A0B8"/>
<gene>
    <name evidence="10" type="ORF">E2636_14625</name>
</gene>
<keyword evidence="5 8" id="KW-0812">Transmembrane</keyword>
<evidence type="ECO:0000256" key="6">
    <source>
        <dbReference type="ARBA" id="ARBA00022989"/>
    </source>
</evidence>
<name>A0A4P7A0B8_9BACL</name>
<evidence type="ECO:0000256" key="4">
    <source>
        <dbReference type="ARBA" id="ARBA00022475"/>
    </source>
</evidence>
<dbReference type="Proteomes" id="UP000294292">
    <property type="component" value="Chromosome"/>
</dbReference>
<evidence type="ECO:0000256" key="5">
    <source>
        <dbReference type="ARBA" id="ARBA00022692"/>
    </source>
</evidence>
<dbReference type="PROSITE" id="PS51012">
    <property type="entry name" value="ABC_TM2"/>
    <property type="match status" value="1"/>
</dbReference>
<dbReference type="InterPro" id="IPR051449">
    <property type="entry name" value="ABC-2_transporter_component"/>
</dbReference>
<feature type="transmembrane region" description="Helical" evidence="8">
    <location>
        <begin position="314"/>
        <end position="336"/>
    </location>
</feature>
<protein>
    <submittedName>
        <fullName evidence="10">ABC transporter permease</fullName>
    </submittedName>
</protein>
<evidence type="ECO:0000313" key="10">
    <source>
        <dbReference type="EMBL" id="QBP42311.1"/>
    </source>
</evidence>
<feature type="transmembrane region" description="Helical" evidence="8">
    <location>
        <begin position="261"/>
        <end position="280"/>
    </location>
</feature>
<feature type="transmembrane region" description="Helical" evidence="8">
    <location>
        <begin position="227"/>
        <end position="249"/>
    </location>
</feature>
<organism evidence="10 11">
    <name type="scientific">Paenisporosarcina antarctica</name>
    <dbReference type="NCBI Taxonomy" id="417367"/>
    <lineage>
        <taxon>Bacteria</taxon>
        <taxon>Bacillati</taxon>
        <taxon>Bacillota</taxon>
        <taxon>Bacilli</taxon>
        <taxon>Bacillales</taxon>
        <taxon>Caryophanaceae</taxon>
        <taxon>Paenisporosarcina</taxon>
    </lineage>
</organism>
<accession>A0A4P7A0B8</accession>
<dbReference type="Pfam" id="PF12698">
    <property type="entry name" value="ABC2_membrane_3"/>
    <property type="match status" value="1"/>
</dbReference>
<keyword evidence="6 8" id="KW-1133">Transmembrane helix</keyword>
<dbReference type="KEGG" id="panc:E2636_14625"/>
<comment type="subcellular location">
    <subcellularLocation>
        <location evidence="1">Cell membrane</location>
        <topology evidence="1">Multi-pass membrane protein</topology>
    </subcellularLocation>
</comment>
<keyword evidence="7 8" id="KW-0472">Membrane</keyword>
<reference evidence="10 11" key="1">
    <citation type="submission" date="2019-03" db="EMBL/GenBank/DDBJ databases">
        <title>Complete genome sequence of Paenisporosarcina antarctica CGMCC 1.6503T.</title>
        <authorList>
            <person name="Rong J.-C."/>
            <person name="Chi N.-Y."/>
            <person name="Zhang Q.-F."/>
        </authorList>
    </citation>
    <scope>NUCLEOTIDE SEQUENCE [LARGE SCALE GENOMIC DNA]</scope>
    <source>
        <strain evidence="10 11">CGMCC 1.6503</strain>
    </source>
</reference>
<comment type="similarity">
    <text evidence="2">Belongs to the ABC-2 integral membrane protein family.</text>
</comment>
<proteinExistence type="inferred from homology"/>
<evidence type="ECO:0000256" key="7">
    <source>
        <dbReference type="ARBA" id="ARBA00023136"/>
    </source>
</evidence>
<evidence type="ECO:0000256" key="8">
    <source>
        <dbReference type="SAM" id="Phobius"/>
    </source>
</evidence>
<evidence type="ECO:0000256" key="1">
    <source>
        <dbReference type="ARBA" id="ARBA00004651"/>
    </source>
</evidence>
<feature type="domain" description="ABC transmembrane type-2" evidence="9">
    <location>
        <begin position="97"/>
        <end position="339"/>
    </location>
</feature>
<evidence type="ECO:0000256" key="3">
    <source>
        <dbReference type="ARBA" id="ARBA00022448"/>
    </source>
</evidence>
<dbReference type="EMBL" id="CP038015">
    <property type="protein sequence ID" value="QBP42311.1"/>
    <property type="molecule type" value="Genomic_DNA"/>
</dbReference>
<dbReference type="InterPro" id="IPR047817">
    <property type="entry name" value="ABC2_TM_bact-type"/>
</dbReference>
<feature type="transmembrane region" description="Helical" evidence="8">
    <location>
        <begin position="148"/>
        <end position="171"/>
    </location>
</feature>
<evidence type="ECO:0000256" key="2">
    <source>
        <dbReference type="ARBA" id="ARBA00007783"/>
    </source>
</evidence>
<keyword evidence="3" id="KW-0813">Transport</keyword>
<dbReference type="PANTHER" id="PTHR30294">
    <property type="entry name" value="MEMBRANE COMPONENT OF ABC TRANSPORTER YHHJ-RELATED"/>
    <property type="match status" value="1"/>
</dbReference>
<dbReference type="PANTHER" id="PTHR30294:SF38">
    <property type="entry name" value="TRANSPORT PERMEASE PROTEIN"/>
    <property type="match status" value="1"/>
</dbReference>
<sequence length="342" mass="37616">MRITALVKRIVLQLVRDKRTLALLFVAPLLILTLMYFLFTSNEVPSVLGVKNVSDELVAQLEKVGIDVVSIKVKGDIETVIIEDELDGYLLFDAGKVTLTLENTDPSRSKMLLAKIQQAMGSSSSEMAKTGMDTSYIYGSDDTTFFDVLSPILVGFFVFFFVFLISGIGLLRERMTGTLERLLSTPIKRWEIVLGYLIGYGLFAIIQTIIVVVYAVNVLDMILVGSIWHVLVVNGLIALVALSLGILLSSFAASEFQMIQFIPLVIVPQVFFTGIIPIAGMPEILQGLSKVMPISYGANALKSIMYKGTGLSEILSDLLILLGFAIVFIVLNILALKKHRKE</sequence>
<dbReference type="GO" id="GO:0005886">
    <property type="term" value="C:plasma membrane"/>
    <property type="evidence" value="ECO:0007669"/>
    <property type="project" value="UniProtKB-SubCell"/>
</dbReference>
<feature type="transmembrane region" description="Helical" evidence="8">
    <location>
        <begin position="192"/>
        <end position="215"/>
    </location>
</feature>
<keyword evidence="11" id="KW-1185">Reference proteome</keyword>
<feature type="transmembrane region" description="Helical" evidence="8">
    <location>
        <begin position="21"/>
        <end position="39"/>
    </location>
</feature>
<dbReference type="GO" id="GO:0140359">
    <property type="term" value="F:ABC-type transporter activity"/>
    <property type="evidence" value="ECO:0007669"/>
    <property type="project" value="InterPro"/>
</dbReference>
<dbReference type="RefSeq" id="WP_134210863.1">
    <property type="nucleotide sequence ID" value="NZ_CP038015.1"/>
</dbReference>
<dbReference type="OrthoDB" id="9776218at2"/>
<keyword evidence="4" id="KW-1003">Cell membrane</keyword>